<proteinExistence type="predicted"/>
<evidence type="ECO:0000256" key="2">
    <source>
        <dbReference type="ARBA" id="ARBA00022679"/>
    </source>
</evidence>
<dbReference type="Pfam" id="PF13649">
    <property type="entry name" value="Methyltransf_25"/>
    <property type="match status" value="1"/>
</dbReference>
<dbReference type="GO" id="GO:0032259">
    <property type="term" value="P:methylation"/>
    <property type="evidence" value="ECO:0007669"/>
    <property type="project" value="UniProtKB-KW"/>
</dbReference>
<dbReference type="AlphaFoldDB" id="A0A4U1D7S9"/>
<keyword evidence="6" id="KW-1185">Reference proteome</keyword>
<reference evidence="5 6" key="1">
    <citation type="journal article" date="2011" name="J. Microbiol.">
        <title>Bacillus kyonggiensis sp. nov., isolated from soil of a lettuce field.</title>
        <authorList>
            <person name="Dong K."/>
            <person name="Lee S."/>
        </authorList>
    </citation>
    <scope>NUCLEOTIDE SEQUENCE [LARGE SCALE GENOMIC DNA]</scope>
    <source>
        <strain evidence="5 6">NB22</strain>
    </source>
</reference>
<name>A0A4U1D7S9_9BACI</name>
<dbReference type="RefSeq" id="WP_136828750.1">
    <property type="nucleotide sequence ID" value="NZ_SWBM01000001.1"/>
</dbReference>
<dbReference type="Proteomes" id="UP000307756">
    <property type="component" value="Unassembled WGS sequence"/>
</dbReference>
<comment type="caution">
    <text evidence="5">The sequence shown here is derived from an EMBL/GenBank/DDBJ whole genome shotgun (WGS) entry which is preliminary data.</text>
</comment>
<accession>A0A4U1D7S9</accession>
<sequence length="235" mass="27234">MKESIHNYDDLLEMLDTLLLENSQFNWNNFYANREKQIPFFVNAPDENLVSYFDQGFFHSGRALELGCGPGRNAIYLAENGFSVDAVDLSEEGISWGRERAIEKNIQVNFINKSIFDLEHEKGTYDIVYDSGCFHHIAPHRRMSYLELLNKALKPNGYFGLTCFIPNGELGGANISDWEVYRLRSLQGGLGYTEEKLKEIFHDYEVIEIRKMKEIEPPNQLFGVPFLWTALFRKK</sequence>
<keyword evidence="1 5" id="KW-0489">Methyltransferase</keyword>
<dbReference type="SUPFAM" id="SSF53335">
    <property type="entry name" value="S-adenosyl-L-methionine-dependent methyltransferases"/>
    <property type="match status" value="1"/>
</dbReference>
<dbReference type="InterPro" id="IPR041698">
    <property type="entry name" value="Methyltransf_25"/>
</dbReference>
<dbReference type="CDD" id="cd02440">
    <property type="entry name" value="AdoMet_MTases"/>
    <property type="match status" value="1"/>
</dbReference>
<dbReference type="EMBL" id="SWBM01000001">
    <property type="protein sequence ID" value="TKC18033.1"/>
    <property type="molecule type" value="Genomic_DNA"/>
</dbReference>
<evidence type="ECO:0000256" key="3">
    <source>
        <dbReference type="ARBA" id="ARBA00022691"/>
    </source>
</evidence>
<evidence type="ECO:0000313" key="6">
    <source>
        <dbReference type="Proteomes" id="UP000307756"/>
    </source>
</evidence>
<evidence type="ECO:0000256" key="1">
    <source>
        <dbReference type="ARBA" id="ARBA00022603"/>
    </source>
</evidence>
<keyword evidence="2 5" id="KW-0808">Transferase</keyword>
<keyword evidence="3" id="KW-0949">S-adenosyl-L-methionine</keyword>
<evidence type="ECO:0000259" key="4">
    <source>
        <dbReference type="Pfam" id="PF13649"/>
    </source>
</evidence>
<feature type="domain" description="Methyltransferase" evidence="4">
    <location>
        <begin position="64"/>
        <end position="157"/>
    </location>
</feature>
<dbReference type="PANTHER" id="PTHR43464">
    <property type="entry name" value="METHYLTRANSFERASE"/>
    <property type="match status" value="1"/>
</dbReference>
<dbReference type="InterPro" id="IPR029063">
    <property type="entry name" value="SAM-dependent_MTases_sf"/>
</dbReference>
<dbReference type="PANTHER" id="PTHR43464:SF19">
    <property type="entry name" value="UBIQUINONE BIOSYNTHESIS O-METHYLTRANSFERASE, MITOCHONDRIAL"/>
    <property type="match status" value="1"/>
</dbReference>
<dbReference type="Gene3D" id="3.40.50.150">
    <property type="entry name" value="Vaccinia Virus protein VP39"/>
    <property type="match status" value="1"/>
</dbReference>
<evidence type="ECO:0000313" key="5">
    <source>
        <dbReference type="EMBL" id="TKC18033.1"/>
    </source>
</evidence>
<protein>
    <submittedName>
        <fullName evidence="5">Class I SAM-dependent methyltransferase</fullName>
    </submittedName>
</protein>
<dbReference type="OrthoDB" id="9804312at2"/>
<organism evidence="5 6">
    <name type="scientific">Robertmurraya kyonggiensis</name>
    <dbReference type="NCBI Taxonomy" id="1037680"/>
    <lineage>
        <taxon>Bacteria</taxon>
        <taxon>Bacillati</taxon>
        <taxon>Bacillota</taxon>
        <taxon>Bacilli</taxon>
        <taxon>Bacillales</taxon>
        <taxon>Bacillaceae</taxon>
        <taxon>Robertmurraya</taxon>
    </lineage>
</organism>
<dbReference type="GO" id="GO:0008168">
    <property type="term" value="F:methyltransferase activity"/>
    <property type="evidence" value="ECO:0007669"/>
    <property type="project" value="UniProtKB-KW"/>
</dbReference>
<gene>
    <name evidence="5" type="ORF">FA727_00220</name>
</gene>